<dbReference type="EMBL" id="CP000082">
    <property type="protein sequence ID" value="AAZ18107.1"/>
    <property type="molecule type" value="Genomic_DNA"/>
</dbReference>
<dbReference type="HOGENOM" id="CLU_1022591_0_0_6"/>
<gene>
    <name evidence="2" type="ordered locus">Psyc_0236</name>
</gene>
<proteinExistence type="predicted"/>
<keyword evidence="1" id="KW-0472">Membrane</keyword>
<evidence type="ECO:0000313" key="3">
    <source>
        <dbReference type="Proteomes" id="UP000000546"/>
    </source>
</evidence>
<dbReference type="KEGG" id="par:Psyc_0236"/>
<evidence type="ECO:0000256" key="1">
    <source>
        <dbReference type="SAM" id="Phobius"/>
    </source>
</evidence>
<dbReference type="STRING" id="259536.Psyc_0236"/>
<keyword evidence="3" id="KW-1185">Reference proteome</keyword>
<keyword evidence="1" id="KW-1133">Transmembrane helix</keyword>
<dbReference type="RefSeq" id="WP_011279545.1">
    <property type="nucleotide sequence ID" value="NC_007204.1"/>
</dbReference>
<evidence type="ECO:0000313" key="2">
    <source>
        <dbReference type="EMBL" id="AAZ18107.1"/>
    </source>
</evidence>
<dbReference type="Proteomes" id="UP000000546">
    <property type="component" value="Chromosome"/>
</dbReference>
<sequence>MSHIQQSQYPKSQQGAVLIVVLLFLVLIIMAGSIAVRQSTTDLKLSTSDQINALLLQSADNANQNIEQSINGNSNTDIYNDMTSRTGPFGYFMLNKRGSVDHEYVFCFRPRGRFFDINKASILTPSGTVFGANSGYCNPTQSADYVSSRNASMTQVSVSLTPPNFSNEAFSSYTIGQDSGEIASQAFMFDIHSTAVLPAYADATVGSDNCFEQTSRLHTVTDSKKTIGGCMAEAGVPSTVVYEQVNVENQSLRTKCVDFGKGTGKLCTLPSS</sequence>
<accession>Q4FV51</accession>
<dbReference type="OrthoDB" id="6660611at2"/>
<reference evidence="2 3" key="1">
    <citation type="journal article" date="2010" name="Appl. Environ. Microbiol.">
        <title>The genome sequence of Psychrobacter arcticus 273-4, a psychroactive Siberian permafrost bacterium, reveals mechanisms for adaptation to low-temperature growth.</title>
        <authorList>
            <person name="Ayala-del-Rio H.L."/>
            <person name="Chain P.S."/>
            <person name="Grzymski J.J."/>
            <person name="Ponder M.A."/>
            <person name="Ivanova N."/>
            <person name="Bergholz P.W."/>
            <person name="Di Bartolo G."/>
            <person name="Hauser L."/>
            <person name="Land M."/>
            <person name="Bakermans C."/>
            <person name="Rodrigues D."/>
            <person name="Klappenbach J."/>
            <person name="Zarka D."/>
            <person name="Larimer F."/>
            <person name="Richardson P."/>
            <person name="Murray A."/>
            <person name="Thomashow M."/>
            <person name="Tiedje J.M."/>
        </authorList>
    </citation>
    <scope>NUCLEOTIDE SEQUENCE [LARGE SCALE GENOMIC DNA]</scope>
    <source>
        <strain evidence="3">DSM 17307 / VKM B-2377 / 273-4</strain>
    </source>
</reference>
<name>Q4FV51_PSYA2</name>
<dbReference type="AlphaFoldDB" id="Q4FV51"/>
<keyword evidence="1" id="KW-0812">Transmembrane</keyword>
<dbReference type="eggNOG" id="ENOG502ZNJR">
    <property type="taxonomic scope" value="Bacteria"/>
</dbReference>
<protein>
    <submittedName>
        <fullName evidence="2">Possible pilus assembly protein PilX</fullName>
    </submittedName>
</protein>
<feature type="transmembrane region" description="Helical" evidence="1">
    <location>
        <begin position="15"/>
        <end position="36"/>
    </location>
</feature>
<organism evidence="2 3">
    <name type="scientific">Psychrobacter arcticus (strain DSM 17307 / VKM B-2377 / 273-4)</name>
    <dbReference type="NCBI Taxonomy" id="259536"/>
    <lineage>
        <taxon>Bacteria</taxon>
        <taxon>Pseudomonadati</taxon>
        <taxon>Pseudomonadota</taxon>
        <taxon>Gammaproteobacteria</taxon>
        <taxon>Moraxellales</taxon>
        <taxon>Moraxellaceae</taxon>
        <taxon>Psychrobacter</taxon>
    </lineage>
</organism>